<name>A0ABP7MPN0_9BACT</name>
<protein>
    <recommendedName>
        <fullName evidence="4">Lipoprotein</fullName>
    </recommendedName>
</protein>
<feature type="chain" id="PRO_5046377412" description="Lipoprotein" evidence="1">
    <location>
        <begin position="27"/>
        <end position="201"/>
    </location>
</feature>
<gene>
    <name evidence="2" type="ORF">GCM10022406_09820</name>
</gene>
<comment type="caution">
    <text evidence="2">The sequence shown here is derived from an EMBL/GenBank/DDBJ whole genome shotgun (WGS) entry which is preliminary data.</text>
</comment>
<keyword evidence="3" id="KW-1185">Reference proteome</keyword>
<organism evidence="2 3">
    <name type="scientific">Hymenobacter algoricola</name>
    <dbReference type="NCBI Taxonomy" id="486267"/>
    <lineage>
        <taxon>Bacteria</taxon>
        <taxon>Pseudomonadati</taxon>
        <taxon>Bacteroidota</taxon>
        <taxon>Cytophagia</taxon>
        <taxon>Cytophagales</taxon>
        <taxon>Hymenobacteraceae</taxon>
        <taxon>Hymenobacter</taxon>
    </lineage>
</organism>
<evidence type="ECO:0000256" key="1">
    <source>
        <dbReference type="SAM" id="SignalP"/>
    </source>
</evidence>
<reference evidence="3" key="1">
    <citation type="journal article" date="2019" name="Int. J. Syst. Evol. Microbiol.">
        <title>The Global Catalogue of Microorganisms (GCM) 10K type strain sequencing project: providing services to taxonomists for standard genome sequencing and annotation.</title>
        <authorList>
            <consortium name="The Broad Institute Genomics Platform"/>
            <consortium name="The Broad Institute Genome Sequencing Center for Infectious Disease"/>
            <person name="Wu L."/>
            <person name="Ma J."/>
        </authorList>
    </citation>
    <scope>NUCLEOTIDE SEQUENCE [LARGE SCALE GENOMIC DNA]</scope>
    <source>
        <strain evidence="3">JCM 17214</strain>
    </source>
</reference>
<dbReference type="RefSeq" id="WP_345110881.1">
    <property type="nucleotide sequence ID" value="NZ_BAABDH010000016.1"/>
</dbReference>
<feature type="signal peptide" evidence="1">
    <location>
        <begin position="1"/>
        <end position="26"/>
    </location>
</feature>
<evidence type="ECO:0000313" key="3">
    <source>
        <dbReference type="Proteomes" id="UP001499909"/>
    </source>
</evidence>
<sequence>MKLVPHSLLAAALCVLTVGCNQNPPAAEQAGTTAAPESAAAAPLMLDSVAAAAATPPVETPPPAAAAAAAATQTVKVSFRFKPGAAADGPSGPKTTAHLVLQGAKTQDIDLGQFTGKPDVVDKEKAKLAGFPSGMLLGFRSYDPGTGASADLAVMNVGGRQLRIVQRRVEEQAEKVPEFQTSRELDLPANALVEVGPTPKK</sequence>
<dbReference type="PROSITE" id="PS51257">
    <property type="entry name" value="PROKAR_LIPOPROTEIN"/>
    <property type="match status" value="1"/>
</dbReference>
<accession>A0ABP7MPN0</accession>
<proteinExistence type="predicted"/>
<keyword evidence="1" id="KW-0732">Signal</keyword>
<dbReference type="Proteomes" id="UP001499909">
    <property type="component" value="Unassembled WGS sequence"/>
</dbReference>
<dbReference type="EMBL" id="BAABDH010000016">
    <property type="protein sequence ID" value="GAA3925907.1"/>
    <property type="molecule type" value="Genomic_DNA"/>
</dbReference>
<evidence type="ECO:0008006" key="4">
    <source>
        <dbReference type="Google" id="ProtNLM"/>
    </source>
</evidence>
<evidence type="ECO:0000313" key="2">
    <source>
        <dbReference type="EMBL" id="GAA3925907.1"/>
    </source>
</evidence>